<dbReference type="Proteomes" id="UP000184028">
    <property type="component" value="Unassembled WGS sequence"/>
</dbReference>
<organism evidence="2 3">
    <name type="scientific">Flavobacterium chilense</name>
    <dbReference type="NCBI Taxonomy" id="946677"/>
    <lineage>
        <taxon>Bacteria</taxon>
        <taxon>Pseudomonadati</taxon>
        <taxon>Bacteroidota</taxon>
        <taxon>Flavobacteriia</taxon>
        <taxon>Flavobacteriales</taxon>
        <taxon>Flavobacteriaceae</taxon>
        <taxon>Flavobacterium</taxon>
    </lineage>
</organism>
<dbReference type="AlphaFoldDB" id="A0A1M6Z703"/>
<dbReference type="Pfam" id="PF09346">
    <property type="entry name" value="SMI1_KNR4"/>
    <property type="match status" value="1"/>
</dbReference>
<dbReference type="SUPFAM" id="SSF160631">
    <property type="entry name" value="SMI1/KNR4-like"/>
    <property type="match status" value="1"/>
</dbReference>
<evidence type="ECO:0000313" key="3">
    <source>
        <dbReference type="Proteomes" id="UP000184028"/>
    </source>
</evidence>
<name>A0A1M6Z703_9FLAO</name>
<dbReference type="RefSeq" id="WP_068841276.1">
    <property type="nucleotide sequence ID" value="NZ_FRBT01000001.1"/>
</dbReference>
<dbReference type="SMART" id="SM00860">
    <property type="entry name" value="SMI1_KNR4"/>
    <property type="match status" value="1"/>
</dbReference>
<dbReference type="EMBL" id="FRBT01000001">
    <property type="protein sequence ID" value="SHL26266.1"/>
    <property type="molecule type" value="Genomic_DNA"/>
</dbReference>
<dbReference type="Gene3D" id="3.40.1580.10">
    <property type="entry name" value="SMI1/KNR4-like"/>
    <property type="match status" value="1"/>
</dbReference>
<proteinExistence type="predicted"/>
<evidence type="ECO:0000259" key="1">
    <source>
        <dbReference type="SMART" id="SM00860"/>
    </source>
</evidence>
<reference evidence="3" key="1">
    <citation type="submission" date="2016-11" db="EMBL/GenBank/DDBJ databases">
        <authorList>
            <person name="Varghese N."/>
            <person name="Submissions S."/>
        </authorList>
    </citation>
    <scope>NUCLEOTIDE SEQUENCE [LARGE SCALE GENOMIC DNA]</scope>
    <source>
        <strain evidence="3">DSM 24724</strain>
    </source>
</reference>
<dbReference type="STRING" id="946677.SAMN05444484_101901"/>
<accession>A0A1M6Z703</accession>
<sequence>MADLFINTAKSIDENDIKEFEKQLDIILPDEIKKHYLKYNGGFPVKERFYMKDYDTYTSINGFMPIKYHFDNIDDWTMEEVYLNFNITKGILPKNFLAFASDYGGNKFCINIESKKIFLIYMDLGNPMENPNAIRKICSNFDKFIKNLEEEEEEEDDV</sequence>
<feature type="domain" description="Knr4/Smi1-like" evidence="1">
    <location>
        <begin position="11"/>
        <end position="147"/>
    </location>
</feature>
<evidence type="ECO:0000313" key="2">
    <source>
        <dbReference type="EMBL" id="SHL26266.1"/>
    </source>
</evidence>
<protein>
    <submittedName>
        <fullName evidence="2">SMI1 / KNR4 family (SUKH-1)</fullName>
    </submittedName>
</protein>
<keyword evidence="3" id="KW-1185">Reference proteome</keyword>
<dbReference type="InterPro" id="IPR018958">
    <property type="entry name" value="Knr4/Smi1-like_dom"/>
</dbReference>
<dbReference type="InterPro" id="IPR037883">
    <property type="entry name" value="Knr4/Smi1-like_sf"/>
</dbReference>
<dbReference type="OrthoDB" id="6637351at2"/>
<gene>
    <name evidence="2" type="ORF">SAMN05444484_101901</name>
</gene>